<dbReference type="SUPFAM" id="SSF54556">
    <property type="entry name" value="Chitinase insertion domain"/>
    <property type="match status" value="1"/>
</dbReference>
<dbReference type="InterPro" id="IPR001579">
    <property type="entry name" value="Glyco_hydro_18_chit_AS"/>
</dbReference>
<evidence type="ECO:0000256" key="9">
    <source>
        <dbReference type="ARBA" id="ARBA00023295"/>
    </source>
</evidence>
<dbReference type="InterPro" id="IPR018392">
    <property type="entry name" value="LysM"/>
</dbReference>
<gene>
    <name evidence="16" type="ORF">DSM5745_06297</name>
</gene>
<dbReference type="SUPFAM" id="SSF51445">
    <property type="entry name" value="(Trans)glycosidases"/>
    <property type="match status" value="1"/>
</dbReference>
<comment type="similarity">
    <text evidence="2">Belongs to the glycosyl hydrolase 18 family. Chitinase class V subfamily.</text>
</comment>
<dbReference type="SMART" id="SM00636">
    <property type="entry name" value="Glyco_18"/>
    <property type="match status" value="1"/>
</dbReference>
<dbReference type="CDD" id="cd02878">
    <property type="entry name" value="GH18_zymocin_alpha"/>
    <property type="match status" value="1"/>
</dbReference>
<dbReference type="PANTHER" id="PTHR47700:SF2">
    <property type="entry name" value="CHITINASE"/>
    <property type="match status" value="1"/>
</dbReference>
<feature type="transmembrane region" description="Helical" evidence="12">
    <location>
        <begin position="1247"/>
        <end position="1265"/>
    </location>
</feature>
<keyword evidence="6" id="KW-0146">Chitin degradation</keyword>
<dbReference type="CDD" id="cd00035">
    <property type="entry name" value="ChtBD1"/>
    <property type="match status" value="1"/>
</dbReference>
<keyword evidence="8" id="KW-0119">Carbohydrate metabolism</keyword>
<dbReference type="GO" id="GO:0000272">
    <property type="term" value="P:polysaccharide catabolic process"/>
    <property type="evidence" value="ECO:0007669"/>
    <property type="project" value="UniProtKB-KW"/>
</dbReference>
<keyword evidence="12" id="KW-1133">Transmembrane helix</keyword>
<evidence type="ECO:0000256" key="6">
    <source>
        <dbReference type="ARBA" id="ARBA00023024"/>
    </source>
</evidence>
<keyword evidence="13" id="KW-0732">Signal</keyword>
<dbReference type="InterPro" id="IPR036861">
    <property type="entry name" value="Endochitinase-like_sf"/>
</dbReference>
<evidence type="ECO:0000256" key="12">
    <source>
        <dbReference type="SAM" id="Phobius"/>
    </source>
</evidence>
<dbReference type="Gene3D" id="3.10.50.10">
    <property type="match status" value="1"/>
</dbReference>
<dbReference type="InterPro" id="IPR029070">
    <property type="entry name" value="Chitinase_insertion_sf"/>
</dbReference>
<keyword evidence="4" id="KW-0147">Chitin-binding</keyword>
<dbReference type="GeneID" id="38116667"/>
<dbReference type="Gene3D" id="3.10.350.10">
    <property type="entry name" value="LysM domain"/>
    <property type="match status" value="2"/>
</dbReference>
<dbReference type="PROSITE" id="PS51782">
    <property type="entry name" value="LYSM"/>
    <property type="match status" value="2"/>
</dbReference>
<evidence type="ECO:0000256" key="8">
    <source>
        <dbReference type="ARBA" id="ARBA00023277"/>
    </source>
</evidence>
<dbReference type="PROSITE" id="PS51910">
    <property type="entry name" value="GH18_2"/>
    <property type="match status" value="1"/>
</dbReference>
<dbReference type="Proteomes" id="UP000256690">
    <property type="component" value="Unassembled WGS sequence"/>
</dbReference>
<evidence type="ECO:0000256" key="11">
    <source>
        <dbReference type="RuleBase" id="RU000489"/>
    </source>
</evidence>
<evidence type="ECO:0000256" key="1">
    <source>
        <dbReference type="ARBA" id="ARBA00000822"/>
    </source>
</evidence>
<dbReference type="Pfam" id="PF01476">
    <property type="entry name" value="LysM"/>
    <property type="match status" value="1"/>
</dbReference>
<keyword evidence="17" id="KW-1185">Reference proteome</keyword>
<dbReference type="RefSeq" id="XP_026602617.1">
    <property type="nucleotide sequence ID" value="XM_026748313.1"/>
</dbReference>
<name>A0A3D8RQN9_9EURO</name>
<dbReference type="PANTHER" id="PTHR47700">
    <property type="entry name" value="V CHITINASE, PUTATIVE (AFU_ORTHOLOGUE AFUA_6G13720)-RELATED"/>
    <property type="match status" value="1"/>
</dbReference>
<keyword evidence="12" id="KW-0472">Membrane</keyword>
<dbReference type="InterPro" id="IPR053214">
    <property type="entry name" value="LysM12-like"/>
</dbReference>
<feature type="domain" description="LysM" evidence="14">
    <location>
        <begin position="392"/>
        <end position="441"/>
    </location>
</feature>
<evidence type="ECO:0000313" key="17">
    <source>
        <dbReference type="Proteomes" id="UP000256690"/>
    </source>
</evidence>
<evidence type="ECO:0000313" key="16">
    <source>
        <dbReference type="EMBL" id="RDW76305.1"/>
    </source>
</evidence>
<evidence type="ECO:0000256" key="13">
    <source>
        <dbReference type="SAM" id="SignalP"/>
    </source>
</evidence>
<organism evidence="16 17">
    <name type="scientific">Aspergillus mulundensis</name>
    <dbReference type="NCBI Taxonomy" id="1810919"/>
    <lineage>
        <taxon>Eukaryota</taxon>
        <taxon>Fungi</taxon>
        <taxon>Dikarya</taxon>
        <taxon>Ascomycota</taxon>
        <taxon>Pezizomycotina</taxon>
        <taxon>Eurotiomycetes</taxon>
        <taxon>Eurotiomycetidae</taxon>
        <taxon>Eurotiales</taxon>
        <taxon>Aspergillaceae</taxon>
        <taxon>Aspergillus</taxon>
        <taxon>Aspergillus subgen. Nidulantes</taxon>
    </lineage>
</organism>
<dbReference type="InterPro" id="IPR001223">
    <property type="entry name" value="Glyco_hydro18_cat"/>
</dbReference>
<feature type="chain" id="PRO_5017801913" description="chitinase" evidence="13">
    <location>
        <begin position="22"/>
        <end position="1329"/>
    </location>
</feature>
<sequence>MVALAQWALLLLAPFSRGVLAAQDVEGNPVLTLGDVVPIDSPGTFYSDLHPCPASCAGSKPANWTVYSSADRLALCAEPVLFDLAIYNPVDTPNARVKLRACTPGASGNANSTVNALFQQASSAPTKRAEDAAASCLPTAEERRIPVEFGTAGAIRTDRETTGAVSAALDELQRYLSHKRHCGESIVFAHVNGTVAGAYVGPSFGQATIASIVSRLTDHVKDEGSSDTMAAQVCGKGRNAHHVLGVAVDTTSNVAAVQRALRSWKSAECIDSFDATETWDNVQVHESVVDMKPIAVSSPVASPTPFASSMSSSTKSSLQRRGECSTIRVVSGDDCGMLAARCGISDSDFIKYNSDADLCSKTVKPPAGQPVCCSSGTLPDIRPMSIASGTCATHFVEIGDNCSDLAAANGLTIRDIEKFNNGTTWGWNGCNDLDAGINICLSKGDPPMPAPVSNAICGPTKPGTQQPTDGSALEDLNPCPLNVCCNIWGQCGITEDFCLEERGPADNPGTSPVGKNGCVSSCGVDIKNNDEGPSSYGRVGYYESWNFDRDCLNLRATNANTDSSYTHMHWAFAGVNTEDWTVSINDSYGQWEDFKSLNVKRIISFGGWGFSTEPETYDVLRQAMSPANRATFATNVAKFLSDEGLDGVDFDWEYPGATDIPDTPPGQASDGANYYKFLIVMRRKLADDMSLSIAAPASYWYLKAFPIKNMAEELDYIVYMTYDLHGQWDAGNQYSMEGCPTGNCLRSHVNLTETTYTLSMITKAGVPSNKIFVGESSYGRSFHMAEEGCTGPMCGFTGDRLNSDAQKGSCTDTAGYISNAEIDQILTLEDNVKSWHDGASNSDIMVWDDLEWVAYMSETTKSTRRDHWKGLNFAGTIDWAVDLQAFTDDDYLGPLGDEGVIEPMPSKTLADCDQTFSSIEEIEDNIGDIPEECISEYLLVALQKQLDDTLSRYDALMEDGYDKSFDVYAGAVVDSGEKQVRNFTMNTGNDYFTCIVTEWIRCCEMCYDDSGKDSLDCRYCGDFDCGWEGVCENPEVHCDPPNYEYLNMTQPCPPDYSLRGQSKPPKGDLYSESVYWTLRDSKADQFFADLYTNVGIDKENIAFKDVHHITCGSDNSDSCGPNWYWDYDFPVPEGYEKEDVINPEDVVSEARKNLTDLSPQMTQVIKDVHDRVYLGDAADLVDALSLPIYMVTDAVANMEEIVDIAEEIREAERKAIILAFLSAILFFVPVIGEIASAVSSLATIGRVISLLGAVGNAAFDVYTIVDDPENAPLAIFSLVLAPLALSDVVAISKAAQVRRGMSADQLATLGGTVSKNLDTVQRLKGTCRL</sequence>
<evidence type="ECO:0000256" key="10">
    <source>
        <dbReference type="ARBA" id="ARBA00023326"/>
    </source>
</evidence>
<proteinExistence type="inferred from homology"/>
<keyword evidence="9 11" id="KW-0326">Glycosidase</keyword>
<dbReference type="InterPro" id="IPR001002">
    <property type="entry name" value="Chitin-bd_1"/>
</dbReference>
<dbReference type="InterPro" id="IPR011583">
    <property type="entry name" value="Chitinase_II/V-like_cat"/>
</dbReference>
<keyword evidence="5 11" id="KW-0378">Hydrolase</keyword>
<comment type="catalytic activity">
    <reaction evidence="1">
        <text>Random endo-hydrolysis of N-acetyl-beta-D-glucosaminide (1-&gt;4)-beta-linkages in chitin and chitodextrins.</text>
        <dbReference type="EC" id="3.2.1.14"/>
    </reaction>
</comment>
<evidence type="ECO:0000259" key="14">
    <source>
        <dbReference type="PROSITE" id="PS51782"/>
    </source>
</evidence>
<dbReference type="InterPro" id="IPR017853">
    <property type="entry name" value="GH"/>
</dbReference>
<comment type="caution">
    <text evidence="16">The sequence shown here is derived from an EMBL/GenBank/DDBJ whole genome shotgun (WGS) entry which is preliminary data.</text>
</comment>
<feature type="domain" description="GH18" evidence="15">
    <location>
        <begin position="536"/>
        <end position="902"/>
    </location>
</feature>
<keyword evidence="12" id="KW-0812">Transmembrane</keyword>
<feature type="transmembrane region" description="Helical" evidence="12">
    <location>
        <begin position="1215"/>
        <end position="1235"/>
    </location>
</feature>
<evidence type="ECO:0000256" key="3">
    <source>
        <dbReference type="ARBA" id="ARBA00012729"/>
    </source>
</evidence>
<evidence type="ECO:0000256" key="2">
    <source>
        <dbReference type="ARBA" id="ARBA00008682"/>
    </source>
</evidence>
<dbReference type="GO" id="GO:0008061">
    <property type="term" value="F:chitin binding"/>
    <property type="evidence" value="ECO:0007669"/>
    <property type="project" value="UniProtKB-KW"/>
</dbReference>
<dbReference type="GO" id="GO:0006032">
    <property type="term" value="P:chitin catabolic process"/>
    <property type="evidence" value="ECO:0007669"/>
    <property type="project" value="UniProtKB-KW"/>
</dbReference>
<dbReference type="Pfam" id="PF00704">
    <property type="entry name" value="Glyco_hydro_18"/>
    <property type="match status" value="1"/>
</dbReference>
<dbReference type="EMBL" id="PVWQ01000007">
    <property type="protein sequence ID" value="RDW76305.1"/>
    <property type="molecule type" value="Genomic_DNA"/>
</dbReference>
<dbReference type="InterPro" id="IPR036779">
    <property type="entry name" value="LysM_dom_sf"/>
</dbReference>
<evidence type="ECO:0000256" key="4">
    <source>
        <dbReference type="ARBA" id="ARBA00022669"/>
    </source>
</evidence>
<feature type="signal peptide" evidence="13">
    <location>
        <begin position="1"/>
        <end position="21"/>
    </location>
</feature>
<dbReference type="Pfam" id="PF00187">
    <property type="entry name" value="Chitin_bind_1"/>
    <property type="match status" value="1"/>
</dbReference>
<dbReference type="EC" id="3.2.1.14" evidence="3"/>
<dbReference type="Gene3D" id="3.20.20.80">
    <property type="entry name" value="Glycosidases"/>
    <property type="match status" value="1"/>
</dbReference>
<accession>A0A3D8RQN9</accession>
<evidence type="ECO:0000256" key="5">
    <source>
        <dbReference type="ARBA" id="ARBA00022801"/>
    </source>
</evidence>
<dbReference type="STRING" id="1810919.A0A3D8RQN9"/>
<dbReference type="GO" id="GO:0008843">
    <property type="term" value="F:endochitinase activity"/>
    <property type="evidence" value="ECO:0007669"/>
    <property type="project" value="UniProtKB-EC"/>
</dbReference>
<keyword evidence="7" id="KW-0843">Virulence</keyword>
<dbReference type="SUPFAM" id="SSF57016">
    <property type="entry name" value="Plant lectins/antimicrobial peptides"/>
    <property type="match status" value="1"/>
</dbReference>
<dbReference type="Gene3D" id="3.30.60.10">
    <property type="entry name" value="Endochitinase-like"/>
    <property type="match status" value="1"/>
</dbReference>
<evidence type="ECO:0000256" key="7">
    <source>
        <dbReference type="ARBA" id="ARBA00023026"/>
    </source>
</evidence>
<evidence type="ECO:0000259" key="15">
    <source>
        <dbReference type="PROSITE" id="PS51910"/>
    </source>
</evidence>
<reference evidence="16 17" key="1">
    <citation type="journal article" date="2018" name="IMA Fungus">
        <title>IMA Genome-F 9: Draft genome sequence of Annulohypoxylon stygium, Aspergillus mulundensis, Berkeleyomyces basicola (syn. Thielaviopsis basicola), Ceratocystis smalleyi, two Cercospora beticola strains, Coleophoma cylindrospora, Fusarium fracticaudum, Phialophora cf. hyalina, and Morchella septimelata.</title>
        <authorList>
            <person name="Wingfield B.D."/>
            <person name="Bills G.F."/>
            <person name="Dong Y."/>
            <person name="Huang W."/>
            <person name="Nel W.J."/>
            <person name="Swalarsk-Parry B.S."/>
            <person name="Vaghefi N."/>
            <person name="Wilken P.M."/>
            <person name="An Z."/>
            <person name="de Beer Z.W."/>
            <person name="De Vos L."/>
            <person name="Chen L."/>
            <person name="Duong T.A."/>
            <person name="Gao Y."/>
            <person name="Hammerbacher A."/>
            <person name="Kikkert J.R."/>
            <person name="Li Y."/>
            <person name="Li H."/>
            <person name="Li K."/>
            <person name="Li Q."/>
            <person name="Liu X."/>
            <person name="Ma X."/>
            <person name="Naidoo K."/>
            <person name="Pethybridge S.J."/>
            <person name="Sun J."/>
            <person name="Steenkamp E.T."/>
            <person name="van der Nest M.A."/>
            <person name="van Wyk S."/>
            <person name="Wingfield M.J."/>
            <person name="Xiong C."/>
            <person name="Yue Q."/>
            <person name="Zhang X."/>
        </authorList>
    </citation>
    <scope>NUCLEOTIDE SEQUENCE [LARGE SCALE GENOMIC DNA]</scope>
    <source>
        <strain evidence="16 17">DSM 5745</strain>
    </source>
</reference>
<feature type="transmembrane region" description="Helical" evidence="12">
    <location>
        <begin position="1271"/>
        <end position="1291"/>
    </location>
</feature>
<keyword evidence="10" id="KW-0624">Polysaccharide degradation</keyword>
<protein>
    <recommendedName>
        <fullName evidence="3">chitinase</fullName>
        <ecNumber evidence="3">3.2.1.14</ecNumber>
    </recommendedName>
</protein>
<dbReference type="PROSITE" id="PS01095">
    <property type="entry name" value="GH18_1"/>
    <property type="match status" value="1"/>
</dbReference>
<dbReference type="OrthoDB" id="73875at2759"/>
<feature type="domain" description="LysM" evidence="14">
    <location>
        <begin position="325"/>
        <end position="373"/>
    </location>
</feature>